<sequence length="113" mass="12929">MEEHLVHVKEVIRILNKVNLILNVEKCHFAQKSINLLGFTVSEQGKTIDTRKLSNIKEWPRPRTGTDIQRFLGLVNYMRDHIPKAAVLMSPLDQLRNAKRISENGVGEKESSP</sequence>
<gene>
    <name evidence="1" type="primary">PARPA_05469.1 scaffold 18354</name>
</gene>
<protein>
    <recommendedName>
        <fullName evidence="3">Reverse transcriptase domain-containing protein</fullName>
    </recommendedName>
</protein>
<dbReference type="PANTHER" id="PTHR33064:SF37">
    <property type="entry name" value="RIBONUCLEASE H"/>
    <property type="match status" value="1"/>
</dbReference>
<dbReference type="AlphaFoldDB" id="A0A0B7N849"/>
<dbReference type="STRING" id="35722.A0A0B7N849"/>
<evidence type="ECO:0000313" key="2">
    <source>
        <dbReference type="Proteomes" id="UP000054107"/>
    </source>
</evidence>
<evidence type="ECO:0008006" key="3">
    <source>
        <dbReference type="Google" id="ProtNLM"/>
    </source>
</evidence>
<dbReference type="EMBL" id="LN726588">
    <property type="protein sequence ID" value="CEP11598.1"/>
    <property type="molecule type" value="Genomic_DNA"/>
</dbReference>
<name>A0A0B7N849_9FUNG</name>
<organism evidence="1 2">
    <name type="scientific">Parasitella parasitica</name>
    <dbReference type="NCBI Taxonomy" id="35722"/>
    <lineage>
        <taxon>Eukaryota</taxon>
        <taxon>Fungi</taxon>
        <taxon>Fungi incertae sedis</taxon>
        <taxon>Mucoromycota</taxon>
        <taxon>Mucoromycotina</taxon>
        <taxon>Mucoromycetes</taxon>
        <taxon>Mucorales</taxon>
        <taxon>Mucorineae</taxon>
        <taxon>Mucoraceae</taxon>
        <taxon>Parasitella</taxon>
    </lineage>
</organism>
<dbReference type="InterPro" id="IPR043502">
    <property type="entry name" value="DNA/RNA_pol_sf"/>
</dbReference>
<accession>A0A0B7N849</accession>
<keyword evidence="2" id="KW-1185">Reference proteome</keyword>
<evidence type="ECO:0000313" key="1">
    <source>
        <dbReference type="EMBL" id="CEP11598.1"/>
    </source>
</evidence>
<dbReference type="InterPro" id="IPR043128">
    <property type="entry name" value="Rev_trsase/Diguanyl_cyclase"/>
</dbReference>
<reference evidence="1 2" key="1">
    <citation type="submission" date="2014-09" db="EMBL/GenBank/DDBJ databases">
        <authorList>
            <person name="Ellenberger Sabrina"/>
        </authorList>
    </citation>
    <scope>NUCLEOTIDE SEQUENCE [LARGE SCALE GENOMIC DNA]</scope>
    <source>
        <strain evidence="1 2">CBS 412.66</strain>
    </source>
</reference>
<dbReference type="OrthoDB" id="2280012at2759"/>
<proteinExistence type="predicted"/>
<dbReference type="SUPFAM" id="SSF56672">
    <property type="entry name" value="DNA/RNA polymerases"/>
    <property type="match status" value="1"/>
</dbReference>
<dbReference type="PANTHER" id="PTHR33064">
    <property type="entry name" value="POL PROTEIN"/>
    <property type="match status" value="1"/>
</dbReference>
<dbReference type="Gene3D" id="3.30.70.270">
    <property type="match status" value="2"/>
</dbReference>
<dbReference type="Proteomes" id="UP000054107">
    <property type="component" value="Unassembled WGS sequence"/>
</dbReference>
<dbReference type="InterPro" id="IPR051320">
    <property type="entry name" value="Viral_Replic_Matur_Polypro"/>
</dbReference>